<feature type="compositionally biased region" description="Acidic residues" evidence="1">
    <location>
        <begin position="17"/>
        <end position="34"/>
    </location>
</feature>
<evidence type="ECO:0000256" key="1">
    <source>
        <dbReference type="SAM" id="MobiDB-lite"/>
    </source>
</evidence>
<dbReference type="Proteomes" id="UP000602381">
    <property type="component" value="Unassembled WGS sequence"/>
</dbReference>
<proteinExistence type="predicted"/>
<comment type="caution">
    <text evidence="2">The sequence shown here is derived from an EMBL/GenBank/DDBJ whole genome shotgun (WGS) entry which is preliminary data.</text>
</comment>
<dbReference type="EMBL" id="BMOV01000001">
    <property type="protein sequence ID" value="GGO06420.1"/>
    <property type="molecule type" value="Genomic_DNA"/>
</dbReference>
<protein>
    <recommendedName>
        <fullName evidence="4">Tail assembly chaperone</fullName>
    </recommendedName>
</protein>
<name>A0ABQ2L862_9PROT</name>
<feature type="region of interest" description="Disordered" evidence="1">
    <location>
        <begin position="1"/>
        <end position="53"/>
    </location>
</feature>
<evidence type="ECO:0000313" key="2">
    <source>
        <dbReference type="EMBL" id="GGO06420.1"/>
    </source>
</evidence>
<organism evidence="2 3">
    <name type="scientific">Iodidimonas muriae</name>
    <dbReference type="NCBI Taxonomy" id="261467"/>
    <lineage>
        <taxon>Bacteria</taxon>
        <taxon>Pseudomonadati</taxon>
        <taxon>Pseudomonadota</taxon>
        <taxon>Alphaproteobacteria</taxon>
        <taxon>Iodidimonadales</taxon>
        <taxon>Iodidimonadaceae</taxon>
        <taxon>Iodidimonas</taxon>
    </lineage>
</organism>
<gene>
    <name evidence="2" type="ORF">GCM10007972_04790</name>
</gene>
<keyword evidence="3" id="KW-1185">Reference proteome</keyword>
<reference evidence="3" key="1">
    <citation type="journal article" date="2019" name="Int. J. Syst. Evol. Microbiol.">
        <title>The Global Catalogue of Microorganisms (GCM) 10K type strain sequencing project: providing services to taxonomists for standard genome sequencing and annotation.</title>
        <authorList>
            <consortium name="The Broad Institute Genomics Platform"/>
            <consortium name="The Broad Institute Genome Sequencing Center for Infectious Disease"/>
            <person name="Wu L."/>
            <person name="Ma J."/>
        </authorList>
    </citation>
    <scope>NUCLEOTIDE SEQUENCE [LARGE SCALE GENOMIC DNA]</scope>
    <source>
        <strain evidence="3">JCM 17843</strain>
    </source>
</reference>
<sequence length="194" mass="21057">MPFRKNKKQEEARDAEAFESELPPENEQPEEALEGEVIAPGSPEPDWDGLDTGPIVMDTDGEDDPDPEDAKTALAKKGFRLLVVAGLRGGSFAHEMTTGYPLNSLDLRQYGDLTAAGLDQLFERLNGLPATRKYLVWMAKIGDADKQWGDVVELVKMVAGTLIMERALIRDDIEAKRAANDNAAANSADGDTAA</sequence>
<accession>A0ABQ2L862</accession>
<evidence type="ECO:0008006" key="4">
    <source>
        <dbReference type="Google" id="ProtNLM"/>
    </source>
</evidence>
<evidence type="ECO:0000313" key="3">
    <source>
        <dbReference type="Proteomes" id="UP000602381"/>
    </source>
</evidence>